<protein>
    <recommendedName>
        <fullName evidence="4">Copper-binding protein</fullName>
    </recommendedName>
</protein>
<dbReference type="KEGG" id="vbh:CMV30_11360"/>
<dbReference type="InterPro" id="IPR042230">
    <property type="entry name" value="CusF_sf"/>
</dbReference>
<dbReference type="PROSITE" id="PS51257">
    <property type="entry name" value="PROKAR_LIPOPROTEIN"/>
    <property type="match status" value="1"/>
</dbReference>
<dbReference type="Gene3D" id="2.40.50.320">
    <property type="entry name" value="Copper binding periplasmic protein CusF"/>
    <property type="match status" value="1"/>
</dbReference>
<evidence type="ECO:0000313" key="2">
    <source>
        <dbReference type="EMBL" id="ATC64501.1"/>
    </source>
</evidence>
<name>A0A290QJJ1_9BACT</name>
<organism evidence="2 3">
    <name type="scientific">Nibricoccus aquaticus</name>
    <dbReference type="NCBI Taxonomy" id="2576891"/>
    <lineage>
        <taxon>Bacteria</taxon>
        <taxon>Pseudomonadati</taxon>
        <taxon>Verrucomicrobiota</taxon>
        <taxon>Opitutia</taxon>
        <taxon>Opitutales</taxon>
        <taxon>Opitutaceae</taxon>
        <taxon>Nibricoccus</taxon>
    </lineage>
</organism>
<evidence type="ECO:0000256" key="1">
    <source>
        <dbReference type="SAM" id="MobiDB-lite"/>
    </source>
</evidence>
<feature type="compositionally biased region" description="Low complexity" evidence="1">
    <location>
        <begin position="31"/>
        <end position="51"/>
    </location>
</feature>
<gene>
    <name evidence="2" type="ORF">CMV30_11360</name>
</gene>
<evidence type="ECO:0008006" key="4">
    <source>
        <dbReference type="Google" id="ProtNLM"/>
    </source>
</evidence>
<reference evidence="2 3" key="1">
    <citation type="submission" date="2017-09" db="EMBL/GenBank/DDBJ databases">
        <title>Complete genome sequence of Verrucomicrobial strain HZ-65, isolated from freshwater.</title>
        <authorList>
            <person name="Choi A."/>
        </authorList>
    </citation>
    <scope>NUCLEOTIDE SEQUENCE [LARGE SCALE GENOMIC DNA]</scope>
    <source>
        <strain evidence="2 3">HZ-65</strain>
    </source>
</reference>
<dbReference type="Pfam" id="PF11604">
    <property type="entry name" value="CusF_Ec"/>
    <property type="match status" value="1"/>
</dbReference>
<dbReference type="Proteomes" id="UP000217265">
    <property type="component" value="Chromosome"/>
</dbReference>
<keyword evidence="3" id="KW-1185">Reference proteome</keyword>
<feature type="compositionally biased region" description="Polar residues" evidence="1">
    <location>
        <begin position="52"/>
        <end position="63"/>
    </location>
</feature>
<dbReference type="InterPro" id="IPR021647">
    <property type="entry name" value="CusF_Ec"/>
</dbReference>
<accession>A0A290QJJ1</accession>
<sequence>MKPLRFSAFLATLALVTACSRESCCDTCECTSTDTQTSKSANTPSTSTASPDISSATSDNTKQPSRKFPLKGVVTELLPDQSALMVKHEAIPGVMKAMTMMFTVDPAVITTVKKGDAITALMSRTADGDWHLNDVKVVSPATP</sequence>
<feature type="region of interest" description="Disordered" evidence="1">
    <location>
        <begin position="31"/>
        <end position="68"/>
    </location>
</feature>
<dbReference type="RefSeq" id="WP_096056133.1">
    <property type="nucleotide sequence ID" value="NZ_CP023344.1"/>
</dbReference>
<dbReference type="EMBL" id="CP023344">
    <property type="protein sequence ID" value="ATC64501.1"/>
    <property type="molecule type" value="Genomic_DNA"/>
</dbReference>
<evidence type="ECO:0000313" key="3">
    <source>
        <dbReference type="Proteomes" id="UP000217265"/>
    </source>
</evidence>
<dbReference type="AlphaFoldDB" id="A0A290QJJ1"/>
<dbReference type="OrthoDB" id="199736at2"/>
<proteinExistence type="predicted"/>